<comment type="caution">
    <text evidence="2">The sequence shown here is derived from an EMBL/GenBank/DDBJ whole genome shotgun (WGS) entry which is preliminary data.</text>
</comment>
<dbReference type="RefSeq" id="WP_186958034.1">
    <property type="nucleotide sequence ID" value="NZ_JACOOI010000001.1"/>
</dbReference>
<sequence length="159" mass="18415">MDTNNKELSIKVPARRDLLIASLNVLVTLVIVLGGSYIWGMHHTSRVLPAVLGGAYGFFISKIILHKEFRRITITVDEKYLIIENRVGVKLKQQVFRKEFMDNLSLISDYKETIWIKMKVFWTRGAEGPVQFNYENKSYRLGYGIGQEDINRLFIFLGK</sequence>
<protein>
    <recommendedName>
        <fullName evidence="4">PH domain-containing protein</fullName>
    </recommendedName>
</protein>
<reference evidence="2 3" key="1">
    <citation type="submission" date="2020-08" db="EMBL/GenBank/DDBJ databases">
        <title>Genome public.</title>
        <authorList>
            <person name="Liu C."/>
            <person name="Sun Q."/>
        </authorList>
    </citation>
    <scope>NUCLEOTIDE SEQUENCE [LARGE SCALE GENOMIC DNA]</scope>
    <source>
        <strain evidence="2 3">BX2</strain>
    </source>
</reference>
<feature type="transmembrane region" description="Helical" evidence="1">
    <location>
        <begin position="46"/>
        <end position="65"/>
    </location>
</feature>
<keyword evidence="1" id="KW-0472">Membrane</keyword>
<dbReference type="Proteomes" id="UP000644010">
    <property type="component" value="Unassembled WGS sequence"/>
</dbReference>
<evidence type="ECO:0000313" key="2">
    <source>
        <dbReference type="EMBL" id="MBC5641585.1"/>
    </source>
</evidence>
<dbReference type="EMBL" id="JACOOI010000001">
    <property type="protein sequence ID" value="MBC5641585.1"/>
    <property type="molecule type" value="Genomic_DNA"/>
</dbReference>
<evidence type="ECO:0008006" key="4">
    <source>
        <dbReference type="Google" id="ProtNLM"/>
    </source>
</evidence>
<gene>
    <name evidence="2" type="ORF">H8S77_01605</name>
</gene>
<organism evidence="2 3">
    <name type="scientific">Parabacteroides segnis</name>
    <dbReference type="NCBI Taxonomy" id="2763058"/>
    <lineage>
        <taxon>Bacteria</taxon>
        <taxon>Pseudomonadati</taxon>
        <taxon>Bacteroidota</taxon>
        <taxon>Bacteroidia</taxon>
        <taxon>Bacteroidales</taxon>
        <taxon>Tannerellaceae</taxon>
        <taxon>Parabacteroides</taxon>
    </lineage>
</organism>
<accession>A0ABR7DVN9</accession>
<evidence type="ECO:0000313" key="3">
    <source>
        <dbReference type="Proteomes" id="UP000644010"/>
    </source>
</evidence>
<evidence type="ECO:0000256" key="1">
    <source>
        <dbReference type="SAM" id="Phobius"/>
    </source>
</evidence>
<keyword evidence="1" id="KW-0812">Transmembrane</keyword>
<proteinExistence type="predicted"/>
<keyword evidence="3" id="KW-1185">Reference proteome</keyword>
<feature type="transmembrane region" description="Helical" evidence="1">
    <location>
        <begin position="18"/>
        <end position="40"/>
    </location>
</feature>
<keyword evidence="1" id="KW-1133">Transmembrane helix</keyword>
<name>A0ABR7DVN9_9BACT</name>